<dbReference type="GeneID" id="100839835"/>
<dbReference type="AlphaFoldDB" id="I1I0Z7"/>
<dbReference type="STRING" id="15368.I1I0Z7"/>
<evidence type="ECO:0000313" key="2">
    <source>
        <dbReference type="EnsemblPlants" id="KQJ95090"/>
    </source>
</evidence>
<sequence length="398" mass="44984">MAPPSQPRLTEIPEQLLEEIFLRLATPADLARAKAACVAFRRFIADRAFLALFRRRHSPPLLGFLDRAGFHPSSPGFFVGGDADFTFSFLPTHCRWTAVDSRDGRVLLAPTPDLVHQRFPPIFTELVVSDPLHRRYVLIPRVPLCISHGVFSEWSAPFLLPPTQEEEEDSTAFRVIWLAHNNGALSGFVFSSRTGQWVEAVARRWEDFGITLYMATTELIQEGPLLRRHYAYGCFYWNFFTAGRIVLIVLDMRIMDFSDHDFMPAGLTMEEMQDAAIVEAGDGRLGLFAMRHDGGMSELRYFIRRDMDERFASWNLVKTIPLGSGHRQSIKATTERFLLLERGINLMQEPPTDTGIFSLNVKTLKLDKVSGLRFNSGGGGRALIYTNFPPTLLSSPTL</sequence>
<organism evidence="1">
    <name type="scientific">Brachypodium distachyon</name>
    <name type="common">Purple false brome</name>
    <name type="synonym">Trachynia distachya</name>
    <dbReference type="NCBI Taxonomy" id="15368"/>
    <lineage>
        <taxon>Eukaryota</taxon>
        <taxon>Viridiplantae</taxon>
        <taxon>Streptophyta</taxon>
        <taxon>Embryophyta</taxon>
        <taxon>Tracheophyta</taxon>
        <taxon>Spermatophyta</taxon>
        <taxon>Magnoliopsida</taxon>
        <taxon>Liliopsida</taxon>
        <taxon>Poales</taxon>
        <taxon>Poaceae</taxon>
        <taxon>BOP clade</taxon>
        <taxon>Pooideae</taxon>
        <taxon>Stipodae</taxon>
        <taxon>Brachypodieae</taxon>
        <taxon>Brachypodium</taxon>
    </lineage>
</organism>
<dbReference type="HOGENOM" id="CLU_030310_0_1_1"/>
<evidence type="ECO:0008006" key="4">
    <source>
        <dbReference type="Google" id="ProtNLM"/>
    </source>
</evidence>
<accession>I1I0Z7</accession>
<dbReference type="EMBL" id="CM000882">
    <property type="protein sequence ID" value="KQJ95091.1"/>
    <property type="molecule type" value="Genomic_DNA"/>
</dbReference>
<dbReference type="OMA" id="TTYGERD"/>
<evidence type="ECO:0000313" key="1">
    <source>
        <dbReference type="EMBL" id="KQJ95091.1"/>
    </source>
</evidence>
<keyword evidence="3" id="KW-1185">Reference proteome</keyword>
<dbReference type="eggNOG" id="ENOG502R7NU">
    <property type="taxonomic scope" value="Eukaryota"/>
</dbReference>
<reference evidence="1" key="2">
    <citation type="submission" date="2017-06" db="EMBL/GenBank/DDBJ databases">
        <title>WGS assembly of Brachypodium distachyon.</title>
        <authorList>
            <consortium name="The International Brachypodium Initiative"/>
            <person name="Lucas S."/>
            <person name="Harmon-Smith M."/>
            <person name="Lail K."/>
            <person name="Tice H."/>
            <person name="Grimwood J."/>
            <person name="Bruce D."/>
            <person name="Barry K."/>
            <person name="Shu S."/>
            <person name="Lindquist E."/>
            <person name="Wang M."/>
            <person name="Pitluck S."/>
            <person name="Vogel J.P."/>
            <person name="Garvin D.F."/>
            <person name="Mockler T.C."/>
            <person name="Schmutz J."/>
            <person name="Rokhsar D."/>
            <person name="Bevan M.W."/>
        </authorList>
    </citation>
    <scope>NUCLEOTIDE SEQUENCE</scope>
    <source>
        <strain evidence="1">Bd21</strain>
    </source>
</reference>
<dbReference type="EnsemblPlants" id="KQJ95090">
    <property type="protein sequence ID" value="KQJ95090"/>
    <property type="gene ID" value="BRADI_3g15150v3"/>
</dbReference>
<reference evidence="1 2" key="1">
    <citation type="journal article" date="2010" name="Nature">
        <title>Genome sequencing and analysis of the model grass Brachypodium distachyon.</title>
        <authorList>
            <consortium name="International Brachypodium Initiative"/>
        </authorList>
    </citation>
    <scope>NUCLEOTIDE SEQUENCE [LARGE SCALE GENOMIC DNA]</scope>
    <source>
        <strain evidence="1">Bd21</strain>
        <strain evidence="2">cv. Bd21</strain>
    </source>
</reference>
<dbReference type="EnsemblPlants" id="KQJ95091">
    <property type="protein sequence ID" value="KQJ95091"/>
    <property type="gene ID" value="BRADI_3g15150v3"/>
</dbReference>
<protein>
    <recommendedName>
        <fullName evidence="4">F-box domain-containing protein</fullName>
    </recommendedName>
</protein>
<dbReference type="Gramene" id="KQJ95090">
    <property type="protein sequence ID" value="KQJ95090"/>
    <property type="gene ID" value="BRADI_3g15150v3"/>
</dbReference>
<dbReference type="RefSeq" id="XP_010234320.1">
    <property type="nucleotide sequence ID" value="XM_010236018.3"/>
</dbReference>
<dbReference type="Gramene" id="KQJ95091">
    <property type="protein sequence ID" value="KQJ95091"/>
    <property type="gene ID" value="BRADI_3g15150v3"/>
</dbReference>
<dbReference type="InterPro" id="IPR036047">
    <property type="entry name" value="F-box-like_dom_sf"/>
</dbReference>
<gene>
    <name evidence="2" type="primary">LOC100839835</name>
    <name evidence="1" type="ORF">BRADI_3g15150v3</name>
</gene>
<dbReference type="PANTHER" id="PTHR31264:SF9">
    <property type="entry name" value="F-BOX DOMAIN-CONTAINING PROTEIN"/>
    <property type="match status" value="1"/>
</dbReference>
<reference evidence="2" key="3">
    <citation type="submission" date="2018-08" db="UniProtKB">
        <authorList>
            <consortium name="EnsemblPlants"/>
        </authorList>
    </citation>
    <scope>IDENTIFICATION</scope>
    <source>
        <strain evidence="2">cv. Bd21</strain>
    </source>
</reference>
<name>I1I0Z7_BRADI</name>
<dbReference type="Proteomes" id="UP000008810">
    <property type="component" value="Chromosome 3"/>
</dbReference>
<dbReference type="KEGG" id="bdi:100839835"/>
<evidence type="ECO:0000313" key="3">
    <source>
        <dbReference type="Proteomes" id="UP000008810"/>
    </source>
</evidence>
<dbReference type="SUPFAM" id="SSF81383">
    <property type="entry name" value="F-box domain"/>
    <property type="match status" value="1"/>
</dbReference>
<dbReference type="EMBL" id="CM000882">
    <property type="protein sequence ID" value="KQJ95090.1"/>
    <property type="molecule type" value="Genomic_DNA"/>
</dbReference>
<proteinExistence type="predicted"/>
<dbReference type="PANTHER" id="PTHR31264">
    <property type="entry name" value="OS07G0554500 PROTEIN-RELATED"/>
    <property type="match status" value="1"/>
</dbReference>